<evidence type="ECO:0000256" key="2">
    <source>
        <dbReference type="PROSITE-ProRule" id="PRU00626"/>
    </source>
</evidence>
<feature type="domain" description="CRM" evidence="3">
    <location>
        <begin position="15"/>
        <end position="104"/>
    </location>
</feature>
<dbReference type="PROSITE" id="PS51295">
    <property type="entry name" value="CRM"/>
    <property type="match status" value="1"/>
</dbReference>
<evidence type="ECO:0000259" key="3">
    <source>
        <dbReference type="PROSITE" id="PS51295"/>
    </source>
</evidence>
<dbReference type="PANTHER" id="PTHR40065:SF3">
    <property type="entry name" value="RNA-BINDING PROTEIN YHBY"/>
    <property type="match status" value="1"/>
</dbReference>
<dbReference type="SMART" id="SM01103">
    <property type="entry name" value="CRS1_YhbY"/>
    <property type="match status" value="1"/>
</dbReference>
<keyword evidence="1 2" id="KW-0694">RNA-binding</keyword>
<comment type="caution">
    <text evidence="4">The sequence shown here is derived from an EMBL/GenBank/DDBJ whole genome shotgun (WGS) entry which is preliminary data.</text>
</comment>
<dbReference type="InterPro" id="IPR051925">
    <property type="entry name" value="RNA-binding_domain"/>
</dbReference>
<name>A0A177P5B3_9GAMM</name>
<proteinExistence type="predicted"/>
<gene>
    <name evidence="4" type="ORF">A1355_20525</name>
</gene>
<dbReference type="OrthoDB" id="9797519at2"/>
<evidence type="ECO:0000313" key="5">
    <source>
        <dbReference type="Proteomes" id="UP000077628"/>
    </source>
</evidence>
<sequence length="104" mass="11208">MPDSCKICGNTTEGNRVNPIQKKQLKAQAHALNPVVMVGQAGLTPAVVKEVDQALLAHELIKVKIRAERDDRAAISEQICGETGAELVQSIGQIAVLFRPNPKK</sequence>
<evidence type="ECO:0000256" key="1">
    <source>
        <dbReference type="ARBA" id="ARBA00022884"/>
    </source>
</evidence>
<dbReference type="Gene3D" id="3.30.110.60">
    <property type="entry name" value="YhbY-like"/>
    <property type="match status" value="1"/>
</dbReference>
<keyword evidence="5" id="KW-1185">Reference proteome</keyword>
<dbReference type="PANTHER" id="PTHR40065">
    <property type="entry name" value="RNA-BINDING PROTEIN YHBY"/>
    <property type="match status" value="1"/>
</dbReference>
<dbReference type="InterPro" id="IPR001890">
    <property type="entry name" value="RNA-binding_CRM"/>
</dbReference>
<accession>A0A177P5B3</accession>
<dbReference type="NCBIfam" id="TIGR00253">
    <property type="entry name" value="RNA_bind_YhbY"/>
    <property type="match status" value="1"/>
</dbReference>
<organism evidence="4 5">
    <name type="scientific">Methylomonas koyamae</name>
    <dbReference type="NCBI Taxonomy" id="702114"/>
    <lineage>
        <taxon>Bacteria</taxon>
        <taxon>Pseudomonadati</taxon>
        <taxon>Pseudomonadota</taxon>
        <taxon>Gammaproteobacteria</taxon>
        <taxon>Methylococcales</taxon>
        <taxon>Methylococcaceae</taxon>
        <taxon>Methylomonas</taxon>
    </lineage>
</organism>
<dbReference type="Pfam" id="PF01985">
    <property type="entry name" value="CRS1_YhbY"/>
    <property type="match status" value="1"/>
</dbReference>
<dbReference type="Proteomes" id="UP000077628">
    <property type="component" value="Unassembled WGS sequence"/>
</dbReference>
<evidence type="ECO:0000313" key="4">
    <source>
        <dbReference type="EMBL" id="OAI24530.1"/>
    </source>
</evidence>
<dbReference type="AlphaFoldDB" id="A0A177P5B3"/>
<protein>
    <submittedName>
        <fullName evidence="4">RNA-binding protein</fullName>
    </submittedName>
</protein>
<dbReference type="GO" id="GO:0003723">
    <property type="term" value="F:RNA binding"/>
    <property type="evidence" value="ECO:0007669"/>
    <property type="project" value="UniProtKB-UniRule"/>
</dbReference>
<dbReference type="EMBL" id="LUUK01000046">
    <property type="protein sequence ID" value="OAI24530.1"/>
    <property type="molecule type" value="Genomic_DNA"/>
</dbReference>
<dbReference type="STRING" id="702114.A1355_20525"/>
<dbReference type="InterPro" id="IPR017924">
    <property type="entry name" value="RNA-binding_YhbY"/>
</dbReference>
<reference evidence="5" key="1">
    <citation type="submission" date="2016-03" db="EMBL/GenBank/DDBJ databases">
        <authorList>
            <person name="Heylen K."/>
            <person name="De Vos P."/>
            <person name="Vekeman B."/>
        </authorList>
    </citation>
    <scope>NUCLEOTIDE SEQUENCE [LARGE SCALE GENOMIC DNA]</scope>
    <source>
        <strain evidence="5">R-45383</strain>
    </source>
</reference>
<dbReference type="SUPFAM" id="SSF75471">
    <property type="entry name" value="YhbY-like"/>
    <property type="match status" value="1"/>
</dbReference>
<dbReference type="InterPro" id="IPR035920">
    <property type="entry name" value="YhbY-like_sf"/>
</dbReference>